<keyword evidence="3" id="KW-1185">Reference proteome</keyword>
<proteinExistence type="predicted"/>
<gene>
    <name evidence="4" type="primary">LOC108682217</name>
</gene>
<feature type="chain" id="PRO_5034406057" evidence="2">
    <location>
        <begin position="21"/>
        <end position="246"/>
    </location>
</feature>
<dbReference type="RefSeq" id="XP_018026835.1">
    <property type="nucleotide sequence ID" value="XM_018171346.2"/>
</dbReference>
<evidence type="ECO:0000313" key="3">
    <source>
        <dbReference type="Proteomes" id="UP000694843"/>
    </source>
</evidence>
<dbReference type="OrthoDB" id="6381675at2759"/>
<keyword evidence="2" id="KW-0732">Signal</keyword>
<name>A0A8B7PLG8_HYAAZ</name>
<evidence type="ECO:0000256" key="2">
    <source>
        <dbReference type="SAM" id="SignalP"/>
    </source>
</evidence>
<feature type="compositionally biased region" description="Basic and acidic residues" evidence="1">
    <location>
        <begin position="127"/>
        <end position="139"/>
    </location>
</feature>
<feature type="compositionally biased region" description="Low complexity" evidence="1">
    <location>
        <begin position="84"/>
        <end position="119"/>
    </location>
</feature>
<feature type="signal peptide" evidence="2">
    <location>
        <begin position="1"/>
        <end position="20"/>
    </location>
</feature>
<evidence type="ECO:0000313" key="4">
    <source>
        <dbReference type="RefSeq" id="XP_018026835.1"/>
    </source>
</evidence>
<dbReference type="GeneID" id="108682217"/>
<feature type="compositionally biased region" description="Basic and acidic residues" evidence="1">
    <location>
        <begin position="209"/>
        <end position="223"/>
    </location>
</feature>
<feature type="region of interest" description="Disordered" evidence="1">
    <location>
        <begin position="77"/>
        <end position="154"/>
    </location>
</feature>
<organism evidence="3 4">
    <name type="scientific">Hyalella azteca</name>
    <name type="common">Amphipod</name>
    <dbReference type="NCBI Taxonomy" id="294128"/>
    <lineage>
        <taxon>Eukaryota</taxon>
        <taxon>Metazoa</taxon>
        <taxon>Ecdysozoa</taxon>
        <taxon>Arthropoda</taxon>
        <taxon>Crustacea</taxon>
        <taxon>Multicrustacea</taxon>
        <taxon>Malacostraca</taxon>
        <taxon>Eumalacostraca</taxon>
        <taxon>Peracarida</taxon>
        <taxon>Amphipoda</taxon>
        <taxon>Senticaudata</taxon>
        <taxon>Talitrida</taxon>
        <taxon>Talitroidea</taxon>
        <taxon>Hyalellidae</taxon>
        <taxon>Hyalella</taxon>
    </lineage>
</organism>
<reference evidence="4" key="1">
    <citation type="submission" date="2025-08" db="UniProtKB">
        <authorList>
            <consortium name="RefSeq"/>
        </authorList>
    </citation>
    <scope>IDENTIFICATION</scope>
    <source>
        <tissue evidence="4">Whole organism</tissue>
    </source>
</reference>
<dbReference type="KEGG" id="hazt:108682217"/>
<dbReference type="Proteomes" id="UP000694843">
    <property type="component" value="Unplaced"/>
</dbReference>
<accession>A0A8B7PLG8</accession>
<dbReference type="AlphaFoldDB" id="A0A8B7PLG8"/>
<feature type="region of interest" description="Disordered" evidence="1">
    <location>
        <begin position="185"/>
        <end position="224"/>
    </location>
</feature>
<sequence length="246" mass="26483">MNKLTLTCAMLLLAGAAVNAAGFDAEMQNTRCNTDPSRGPLNDPCGSLYEGVCSGSYCSCPPGTGIHPSLKRCKPGFADNSGSNNPNNQFNPNNPNNPNNQFNPNNPNNLNNQSSQPPLGDLPFDYDPNRPNRPNEPHRGSGPVPGPVPSVITSTPCDRTNDPCDHDFNAECYQGHCQCRTGSKINPSGTRCEPDPTFGHGNSQGQDYPNRDHNNHNDHHSAATKETYGVASMVAVVLSLVTYRFM</sequence>
<evidence type="ECO:0000256" key="1">
    <source>
        <dbReference type="SAM" id="MobiDB-lite"/>
    </source>
</evidence>
<protein>
    <submittedName>
        <fullName evidence="4">GATA zinc finger domain-containing protein 14</fullName>
    </submittedName>
</protein>